<organism evidence="2 3">
    <name type="scientific">Psychromarinibacter halotolerans</name>
    <dbReference type="NCBI Taxonomy" id="1775175"/>
    <lineage>
        <taxon>Bacteria</taxon>
        <taxon>Pseudomonadati</taxon>
        <taxon>Pseudomonadota</taxon>
        <taxon>Alphaproteobacteria</taxon>
        <taxon>Rhodobacterales</taxon>
        <taxon>Paracoccaceae</taxon>
        <taxon>Psychromarinibacter</taxon>
    </lineage>
</organism>
<name>A0ABV7H2S7_9RHOB</name>
<keyword evidence="3" id="KW-1185">Reference proteome</keyword>
<dbReference type="RefSeq" id="WP_275632599.1">
    <property type="nucleotide sequence ID" value="NZ_JARGYD010000003.1"/>
</dbReference>
<proteinExistence type="predicted"/>
<comment type="caution">
    <text evidence="2">The sequence shown here is derived from an EMBL/GenBank/DDBJ whole genome shotgun (WGS) entry which is preliminary data.</text>
</comment>
<gene>
    <name evidence="2" type="ORF">ACFOGP_23195</name>
</gene>
<evidence type="ECO:0000313" key="2">
    <source>
        <dbReference type="EMBL" id="MFC3145647.1"/>
    </source>
</evidence>
<dbReference type="Pfam" id="PF20056">
    <property type="entry name" value="DUF6455"/>
    <property type="match status" value="1"/>
</dbReference>
<accession>A0ABV7H2S7</accession>
<sequence length="82" mass="8885">MSNRMEDANTACLMQGMSQVLGTSADQVEGTLGGERLQEMVTTCRSCTRSDDCILWLVENAAGARRAPGYCLNGEQLEVLAR</sequence>
<protein>
    <submittedName>
        <fullName evidence="2">DUF6455 family protein</fullName>
    </submittedName>
</protein>
<dbReference type="EMBL" id="JBHRTB010000010">
    <property type="protein sequence ID" value="MFC3145647.1"/>
    <property type="molecule type" value="Genomic_DNA"/>
</dbReference>
<evidence type="ECO:0000259" key="1">
    <source>
        <dbReference type="Pfam" id="PF20056"/>
    </source>
</evidence>
<reference evidence="3" key="1">
    <citation type="journal article" date="2019" name="Int. J. Syst. Evol. Microbiol.">
        <title>The Global Catalogue of Microorganisms (GCM) 10K type strain sequencing project: providing services to taxonomists for standard genome sequencing and annotation.</title>
        <authorList>
            <consortium name="The Broad Institute Genomics Platform"/>
            <consortium name="The Broad Institute Genome Sequencing Center for Infectious Disease"/>
            <person name="Wu L."/>
            <person name="Ma J."/>
        </authorList>
    </citation>
    <scope>NUCLEOTIDE SEQUENCE [LARGE SCALE GENOMIC DNA]</scope>
    <source>
        <strain evidence="3">KCTC 52366</strain>
    </source>
</reference>
<dbReference type="Proteomes" id="UP001595632">
    <property type="component" value="Unassembled WGS sequence"/>
</dbReference>
<dbReference type="InterPro" id="IPR045601">
    <property type="entry name" value="DUF6455"/>
</dbReference>
<evidence type="ECO:0000313" key="3">
    <source>
        <dbReference type="Proteomes" id="UP001595632"/>
    </source>
</evidence>
<feature type="domain" description="DUF6455" evidence="1">
    <location>
        <begin position="1"/>
        <end position="81"/>
    </location>
</feature>